<dbReference type="EMBL" id="CP054569">
    <property type="protein sequence ID" value="QKQ47264.1"/>
    <property type="molecule type" value="Genomic_DNA"/>
</dbReference>
<evidence type="ECO:0000313" key="10">
    <source>
        <dbReference type="EMBL" id="QKQ47264.1"/>
    </source>
</evidence>
<dbReference type="PANTHER" id="PTHR11795:SF450">
    <property type="entry name" value="ABC TRANSPORTER PERMEASE PROTEIN"/>
    <property type="match status" value="1"/>
</dbReference>
<dbReference type="AlphaFoldDB" id="A0A3R9GJV5"/>
<evidence type="ECO:0000256" key="3">
    <source>
        <dbReference type="ARBA" id="ARBA00022475"/>
    </source>
</evidence>
<dbReference type="CDD" id="cd06582">
    <property type="entry name" value="TM_PBP1_LivH_like"/>
    <property type="match status" value="1"/>
</dbReference>
<keyword evidence="3" id="KW-1003">Cell membrane</keyword>
<evidence type="ECO:0000256" key="8">
    <source>
        <dbReference type="ARBA" id="ARBA00037998"/>
    </source>
</evidence>
<keyword evidence="5" id="KW-0029">Amino-acid transport</keyword>
<feature type="transmembrane region" description="Helical" evidence="9">
    <location>
        <begin position="147"/>
        <end position="171"/>
    </location>
</feature>
<evidence type="ECO:0000256" key="6">
    <source>
        <dbReference type="ARBA" id="ARBA00022989"/>
    </source>
</evidence>
<sequence>MDLTTTLFLATDGLTNGAVYTLVGLSLVLVYTTTRVVNIAQGEYVTFGALTLASFIEGTLAPVVYVVGAGGAACLLLDLLRARADGRSPLRPLAAYAAAGAALAALAALAWRVPSPALQMLAALALVASLGPIVYRLTVEPNPGNSTVVLVIIGVGVSMIMHPLALLLWGADPRAVPPISEARLELAGVDIAAQSLFIMAFSLLAALGLYLFFRCTLTGKALRAASVNREGAQYCGIPVVMAGRLSYFLAAALSGASGMLLAPLVTAHYEMGFVVGLKGFVGAAMGGLVNYPLSVAGVFIVGVLESFASFLSSSYRDALVFAMVIPILLWRNSRAGADLDEH</sequence>
<keyword evidence="4 9" id="KW-0812">Transmembrane</keyword>
<evidence type="ECO:0000256" key="7">
    <source>
        <dbReference type="ARBA" id="ARBA00023136"/>
    </source>
</evidence>
<dbReference type="PANTHER" id="PTHR11795">
    <property type="entry name" value="BRANCHED-CHAIN AMINO ACID TRANSPORT SYSTEM PERMEASE PROTEIN LIVH"/>
    <property type="match status" value="1"/>
</dbReference>
<protein>
    <submittedName>
        <fullName evidence="10">Branched-chain amino acid ABC transporter permease</fullName>
    </submittedName>
</protein>
<feature type="transmembrane region" description="Helical" evidence="9">
    <location>
        <begin position="60"/>
        <end position="81"/>
    </location>
</feature>
<feature type="transmembrane region" description="Helical" evidence="9">
    <location>
        <begin position="93"/>
        <end position="111"/>
    </location>
</feature>
<name>A0A3R9GJV5_ACHDE</name>
<comment type="similarity">
    <text evidence="8">Belongs to the binding-protein-dependent transport system permease family. LivHM subfamily.</text>
</comment>
<feature type="transmembrane region" description="Helical" evidence="9">
    <location>
        <begin position="117"/>
        <end position="135"/>
    </location>
</feature>
<evidence type="ECO:0000256" key="9">
    <source>
        <dbReference type="SAM" id="Phobius"/>
    </source>
</evidence>
<organism evidence="10 11">
    <name type="scientific">Achromobacter denitrificans</name>
    <name type="common">Alcaligenes denitrificans</name>
    <dbReference type="NCBI Taxonomy" id="32002"/>
    <lineage>
        <taxon>Bacteria</taxon>
        <taxon>Pseudomonadati</taxon>
        <taxon>Pseudomonadota</taxon>
        <taxon>Betaproteobacteria</taxon>
        <taxon>Burkholderiales</taxon>
        <taxon>Alcaligenaceae</taxon>
        <taxon>Achromobacter</taxon>
    </lineage>
</organism>
<dbReference type="Proteomes" id="UP000509782">
    <property type="component" value="Chromosome"/>
</dbReference>
<accession>A0A3R9GJV5</accession>
<reference evidence="10 11" key="1">
    <citation type="submission" date="2020-05" db="EMBL/GenBank/DDBJ databases">
        <title>FDA dAtabase for Regulatory Grade micrObial Sequences (FDA-ARGOS): Supporting development and validation of Infectious Disease Dx tests.</title>
        <authorList>
            <person name="Sproer C."/>
            <person name="Gronow S."/>
            <person name="Severitt S."/>
            <person name="Schroder I."/>
            <person name="Tallon L."/>
            <person name="Sadzewicz L."/>
            <person name="Zhao X."/>
            <person name="Vavikolanu K."/>
            <person name="Mehta A."/>
            <person name="Aluvathingal J."/>
            <person name="Nadendla S."/>
            <person name="Myers T."/>
            <person name="Yan Y."/>
            <person name="Sichtig H."/>
        </authorList>
    </citation>
    <scope>NUCLEOTIDE SEQUENCE [LARGE SCALE GENOMIC DNA]</scope>
    <source>
        <strain evidence="10 11">FDAARGOS_787</strain>
    </source>
</reference>
<keyword evidence="7 9" id="KW-0472">Membrane</keyword>
<dbReference type="GO" id="GO:0022857">
    <property type="term" value="F:transmembrane transporter activity"/>
    <property type="evidence" value="ECO:0007669"/>
    <property type="project" value="InterPro"/>
</dbReference>
<comment type="subcellular location">
    <subcellularLocation>
        <location evidence="1">Cell membrane</location>
        <topology evidence="1">Multi-pass membrane protein</topology>
    </subcellularLocation>
</comment>
<dbReference type="Pfam" id="PF02653">
    <property type="entry name" value="BPD_transp_2"/>
    <property type="match status" value="2"/>
</dbReference>
<evidence type="ECO:0000256" key="4">
    <source>
        <dbReference type="ARBA" id="ARBA00022692"/>
    </source>
</evidence>
<dbReference type="STRING" id="32002.BVK87_25680"/>
<dbReference type="GO" id="GO:0006865">
    <property type="term" value="P:amino acid transport"/>
    <property type="evidence" value="ECO:0007669"/>
    <property type="project" value="UniProtKB-KW"/>
</dbReference>
<feature type="transmembrane region" description="Helical" evidence="9">
    <location>
        <begin position="191"/>
        <end position="213"/>
    </location>
</feature>
<dbReference type="InterPro" id="IPR001851">
    <property type="entry name" value="ABC_transp_permease"/>
</dbReference>
<proteinExistence type="inferred from homology"/>
<gene>
    <name evidence="10" type="ORF">FOC81_11400</name>
</gene>
<evidence type="ECO:0000256" key="2">
    <source>
        <dbReference type="ARBA" id="ARBA00022448"/>
    </source>
</evidence>
<evidence type="ECO:0000256" key="1">
    <source>
        <dbReference type="ARBA" id="ARBA00004651"/>
    </source>
</evidence>
<dbReference type="GO" id="GO:0005886">
    <property type="term" value="C:plasma membrane"/>
    <property type="evidence" value="ECO:0007669"/>
    <property type="project" value="UniProtKB-SubCell"/>
</dbReference>
<feature type="transmembrane region" description="Helical" evidence="9">
    <location>
        <begin position="289"/>
        <end position="311"/>
    </location>
</feature>
<evidence type="ECO:0000313" key="11">
    <source>
        <dbReference type="Proteomes" id="UP000509782"/>
    </source>
</evidence>
<dbReference type="OrthoDB" id="8652481at2"/>
<evidence type="ECO:0000256" key="5">
    <source>
        <dbReference type="ARBA" id="ARBA00022970"/>
    </source>
</evidence>
<keyword evidence="2" id="KW-0813">Transport</keyword>
<keyword evidence="6 9" id="KW-1133">Transmembrane helix</keyword>
<feature type="transmembrane region" description="Helical" evidence="9">
    <location>
        <begin position="247"/>
        <end position="269"/>
    </location>
</feature>
<dbReference type="InterPro" id="IPR052157">
    <property type="entry name" value="BCAA_transport_permease"/>
</dbReference>
<dbReference type="RefSeq" id="WP_088148093.1">
    <property type="nucleotide sequence ID" value="NZ_CADIKP010000047.1"/>
</dbReference>